<dbReference type="EMBL" id="CP015839">
    <property type="protein sequence ID" value="ANG61834.1"/>
    <property type="molecule type" value="Genomic_DNA"/>
</dbReference>
<dbReference type="KEGG" id="mars:A8C75_04625"/>
<evidence type="ECO:0000313" key="3">
    <source>
        <dbReference type="Proteomes" id="UP000078070"/>
    </source>
</evidence>
<dbReference type="STRING" id="1821621.A8C75_04625"/>
<accession>A0A1A9EUK2</accession>
<dbReference type="AlphaFoldDB" id="A0A1A9EUK2"/>
<organism evidence="2 3">
    <name type="scientific">Marinobacterium aestuarii</name>
    <dbReference type="NCBI Taxonomy" id="1821621"/>
    <lineage>
        <taxon>Bacteria</taxon>
        <taxon>Pseudomonadati</taxon>
        <taxon>Pseudomonadota</taxon>
        <taxon>Gammaproteobacteria</taxon>
        <taxon>Oceanospirillales</taxon>
        <taxon>Oceanospirillaceae</taxon>
        <taxon>Marinobacterium</taxon>
    </lineage>
</organism>
<keyword evidence="1" id="KW-1133">Transmembrane helix</keyword>
<evidence type="ECO:0000256" key="1">
    <source>
        <dbReference type="SAM" id="Phobius"/>
    </source>
</evidence>
<feature type="transmembrane region" description="Helical" evidence="1">
    <location>
        <begin position="16"/>
        <end position="37"/>
    </location>
</feature>
<protein>
    <submittedName>
        <fullName evidence="2">Uncharacterized protein</fullName>
    </submittedName>
</protein>
<reference evidence="3" key="1">
    <citation type="submission" date="2016-05" db="EMBL/GenBank/DDBJ databases">
        <authorList>
            <person name="Baek K."/>
            <person name="Yang S.-J."/>
        </authorList>
    </citation>
    <scope>NUCLEOTIDE SEQUENCE [LARGE SCALE GENOMIC DNA]</scope>
    <source>
        <strain evidence="3">ST58-10</strain>
    </source>
</reference>
<keyword evidence="3" id="KW-1185">Reference proteome</keyword>
<keyword evidence="1" id="KW-0472">Membrane</keyword>
<dbReference type="Proteomes" id="UP000078070">
    <property type="component" value="Chromosome"/>
</dbReference>
<keyword evidence="1" id="KW-0812">Transmembrane</keyword>
<sequence>MLIRILNGLLSSFKTLFYIAFGVAAVLFFGGFVLYLWQESGWYKPSVKSKDYIFEVENHRFIIPKNYMWSYSKIRDGVVYEPNLH</sequence>
<reference evidence="2 3" key="2">
    <citation type="journal article" date="2018" name="Int. J. Syst. Evol. Microbiol.">
        <title>Marinobacterium aestuarii sp. nov., a benzene-degrading marine bacterium isolated from estuary sediment.</title>
        <authorList>
            <person name="Bae S.S."/>
            <person name="Jung J."/>
            <person name="Chung D."/>
            <person name="Baek K."/>
        </authorList>
    </citation>
    <scope>NUCLEOTIDE SEQUENCE [LARGE SCALE GENOMIC DNA]</scope>
    <source>
        <strain evidence="2 3">ST58-10</strain>
    </source>
</reference>
<evidence type="ECO:0000313" key="2">
    <source>
        <dbReference type="EMBL" id="ANG61834.1"/>
    </source>
</evidence>
<gene>
    <name evidence="2" type="ORF">A8C75_04625</name>
</gene>
<proteinExistence type="predicted"/>
<name>A0A1A9EUK2_9GAMM</name>